<name>A0ABT0DIR5_9HYPH</name>
<proteinExistence type="predicted"/>
<dbReference type="EMBL" id="JALKCG010000001">
    <property type="protein sequence ID" value="MCK0207170.1"/>
    <property type="molecule type" value="Genomic_DNA"/>
</dbReference>
<protein>
    <submittedName>
        <fullName evidence="2">VOC family protein</fullName>
    </submittedName>
</protein>
<dbReference type="InterPro" id="IPR029068">
    <property type="entry name" value="Glyas_Bleomycin-R_OHBP_Dase"/>
</dbReference>
<dbReference type="SUPFAM" id="SSF54593">
    <property type="entry name" value="Glyoxalase/Bleomycin resistance protein/Dihydroxybiphenyl dioxygenase"/>
    <property type="match status" value="1"/>
</dbReference>
<evidence type="ECO:0000313" key="2">
    <source>
        <dbReference type="EMBL" id="MCK0207170.1"/>
    </source>
</evidence>
<reference evidence="3" key="1">
    <citation type="submission" date="2023-07" db="EMBL/GenBank/DDBJ databases">
        <title>Ancylobacter moscoviensis sp. nov., facultatively methylotrophic bacteria from activated sludge and the reclassification of Starkeya novella (Starkey 1934) Kelly et al. 2000 as Ancylobacter novellus comb. nov., Starkeya koreensis Im et al. 2006 as Ancylobacter koreensis comb.nov., Angulomicrobium tetraedrale Vasil'eva et al. 1986 as Ancylobacter tetraedralis comb. nov., Angulomicrobium amanitiforme Fritz et al. 2004 as Ancylobacter amanitiformis comb. nov. and Methylorhabdus multivorans Doronina et al. 1996 as Ancylobacter multivorans comb. nov. and emended description of the genus Ancylobacter.</title>
        <authorList>
            <person name="Doronina N."/>
            <person name="Chemodurova A."/>
            <person name="Grouzdev D."/>
            <person name="Koziaeva V."/>
            <person name="Shi W."/>
            <person name="Wu L."/>
            <person name="Kaparullina E."/>
        </authorList>
    </citation>
    <scope>NUCLEOTIDE SEQUENCE [LARGE SCALE GENOMIC DNA]</scope>
    <source>
        <strain evidence="3">Jip08</strain>
    </source>
</reference>
<evidence type="ECO:0000313" key="3">
    <source>
        <dbReference type="Proteomes" id="UP001202867"/>
    </source>
</evidence>
<dbReference type="Pfam" id="PF00903">
    <property type="entry name" value="Glyoxalase"/>
    <property type="match status" value="1"/>
</dbReference>
<organism evidence="2 3">
    <name type="scientific">Ancylobacter koreensis</name>
    <dbReference type="NCBI Taxonomy" id="266121"/>
    <lineage>
        <taxon>Bacteria</taxon>
        <taxon>Pseudomonadati</taxon>
        <taxon>Pseudomonadota</taxon>
        <taxon>Alphaproteobacteria</taxon>
        <taxon>Hyphomicrobiales</taxon>
        <taxon>Xanthobacteraceae</taxon>
        <taxon>Ancylobacter</taxon>
    </lineage>
</organism>
<sequence length="141" mass="14772">MFSHIILGARDLARLTVFYDAVLAPLGLVQVDEPGDGGPPGSLWARPGRPWPQFYVQLPFNGLPATWGNGTQVSFAAPSRAAVDAAWRALVAEGGIDEGAPGLRPAYGTDYYGAYGRDPEGNKLCFVHCAALEPLTGSAGG</sequence>
<dbReference type="InterPro" id="IPR037523">
    <property type="entry name" value="VOC_core"/>
</dbReference>
<comment type="caution">
    <text evidence="2">The sequence shown here is derived from an EMBL/GenBank/DDBJ whole genome shotgun (WGS) entry which is preliminary data.</text>
</comment>
<dbReference type="CDD" id="cd07262">
    <property type="entry name" value="VOC_like"/>
    <property type="match status" value="1"/>
</dbReference>
<dbReference type="PROSITE" id="PS51819">
    <property type="entry name" value="VOC"/>
    <property type="match status" value="1"/>
</dbReference>
<dbReference type="Proteomes" id="UP001202867">
    <property type="component" value="Unassembled WGS sequence"/>
</dbReference>
<feature type="domain" description="VOC" evidence="1">
    <location>
        <begin position="1"/>
        <end position="129"/>
    </location>
</feature>
<evidence type="ECO:0000259" key="1">
    <source>
        <dbReference type="PROSITE" id="PS51819"/>
    </source>
</evidence>
<gene>
    <name evidence="2" type="ORF">MWN33_03890</name>
</gene>
<dbReference type="PANTHER" id="PTHR35006">
    <property type="entry name" value="GLYOXALASE FAMILY PROTEIN (AFU_ORTHOLOGUE AFUA_5G14830)"/>
    <property type="match status" value="1"/>
</dbReference>
<keyword evidence="3" id="KW-1185">Reference proteome</keyword>
<dbReference type="RefSeq" id="WP_247198933.1">
    <property type="nucleotide sequence ID" value="NZ_JALKCG010000001.1"/>
</dbReference>
<dbReference type="PANTHER" id="PTHR35006:SF1">
    <property type="entry name" value="BLL2941 PROTEIN"/>
    <property type="match status" value="1"/>
</dbReference>
<dbReference type="InterPro" id="IPR004360">
    <property type="entry name" value="Glyas_Fos-R_dOase_dom"/>
</dbReference>
<dbReference type="Gene3D" id="3.10.180.10">
    <property type="entry name" value="2,3-Dihydroxybiphenyl 1,2-Dioxygenase, domain 1"/>
    <property type="match status" value="1"/>
</dbReference>
<accession>A0ABT0DIR5</accession>